<dbReference type="Pfam" id="PF00578">
    <property type="entry name" value="AhpC-TSA"/>
    <property type="match status" value="1"/>
</dbReference>
<dbReference type="OrthoDB" id="9815205at2"/>
<reference evidence="2 3" key="1">
    <citation type="submission" date="2018-08" db="EMBL/GenBank/DDBJ databases">
        <title>Genomic Encyclopedia of Archaeal and Bacterial Type Strains, Phase II (KMG-II): from individual species to whole genera.</title>
        <authorList>
            <person name="Goeker M."/>
        </authorList>
    </citation>
    <scope>NUCLEOTIDE SEQUENCE [LARGE SCALE GENOMIC DNA]</scope>
    <source>
        <strain evidence="2 3">DSM 100880</strain>
    </source>
</reference>
<dbReference type="PANTHER" id="PTHR42852">
    <property type="entry name" value="THIOL:DISULFIDE INTERCHANGE PROTEIN DSBE"/>
    <property type="match status" value="1"/>
</dbReference>
<keyword evidence="2" id="KW-0413">Isomerase</keyword>
<dbReference type="Proteomes" id="UP000257136">
    <property type="component" value="Unassembled WGS sequence"/>
</dbReference>
<comment type="caution">
    <text evidence="2">The sequence shown here is derived from an EMBL/GenBank/DDBJ whole genome shotgun (WGS) entry which is preliminary data.</text>
</comment>
<dbReference type="GO" id="GO:0016209">
    <property type="term" value="F:antioxidant activity"/>
    <property type="evidence" value="ECO:0007669"/>
    <property type="project" value="InterPro"/>
</dbReference>
<keyword evidence="3" id="KW-1185">Reference proteome</keyword>
<dbReference type="InterPro" id="IPR036249">
    <property type="entry name" value="Thioredoxin-like_sf"/>
</dbReference>
<dbReference type="RefSeq" id="WP_115812860.1">
    <property type="nucleotide sequence ID" value="NZ_QUNI01000005.1"/>
</dbReference>
<dbReference type="GO" id="GO:0016853">
    <property type="term" value="F:isomerase activity"/>
    <property type="evidence" value="ECO:0007669"/>
    <property type="project" value="UniProtKB-KW"/>
</dbReference>
<protein>
    <submittedName>
        <fullName evidence="2">Thiol-disulfide isomerase/thioredoxin</fullName>
    </submittedName>
</protein>
<dbReference type="InterPro" id="IPR013766">
    <property type="entry name" value="Thioredoxin_domain"/>
</dbReference>
<accession>A0A3E0EKT7</accession>
<name>A0A3E0EKT7_9FLAO</name>
<organism evidence="2 3">
    <name type="scientific">Flavobacterium aquicola</name>
    <dbReference type="NCBI Taxonomy" id="1682742"/>
    <lineage>
        <taxon>Bacteria</taxon>
        <taxon>Pseudomonadati</taxon>
        <taxon>Bacteroidota</taxon>
        <taxon>Flavobacteriia</taxon>
        <taxon>Flavobacteriales</taxon>
        <taxon>Flavobacteriaceae</taxon>
        <taxon>Flavobacterium</taxon>
    </lineage>
</organism>
<proteinExistence type="predicted"/>
<dbReference type="CDD" id="cd02966">
    <property type="entry name" value="TlpA_like_family"/>
    <property type="match status" value="1"/>
</dbReference>
<gene>
    <name evidence="2" type="ORF">C8P67_10531</name>
</gene>
<sequence length="298" mass="34404">MKKIYLILIIASVYAFNVKGEYLTSELTSDCPKELENFKKENSDYELKFSKLKTGSDSLHIFFGSMIKNNKTDYWISSAFKGQQFTREISLKSKDSLNFLTDDLTFEFNPFDPISPLSVSLRILYKPSTNKVEYLWLNNGISSHTASIKKVEKPIQEGKKFPEITMNSISEKTISTKDFKDKIVIINWWSTGCAPCVKEIPELNKIAEKYKSNNNVLFLAITNDNRERVTKFLEKHEFRYNQVLGNESTNKIFQGFMPQSVIIDKEGVTKLYLQGYTEQTPLFIEKVIEELLAKKISN</sequence>
<evidence type="ECO:0000313" key="3">
    <source>
        <dbReference type="Proteomes" id="UP000257136"/>
    </source>
</evidence>
<dbReference type="PANTHER" id="PTHR42852:SF17">
    <property type="entry name" value="THIOREDOXIN-LIKE PROTEIN HI_1115"/>
    <property type="match status" value="1"/>
</dbReference>
<dbReference type="InterPro" id="IPR000866">
    <property type="entry name" value="AhpC/TSA"/>
</dbReference>
<feature type="domain" description="Thioredoxin" evidence="1">
    <location>
        <begin position="155"/>
        <end position="293"/>
    </location>
</feature>
<dbReference type="Gene3D" id="3.40.30.10">
    <property type="entry name" value="Glutaredoxin"/>
    <property type="match status" value="1"/>
</dbReference>
<dbReference type="SUPFAM" id="SSF52833">
    <property type="entry name" value="Thioredoxin-like"/>
    <property type="match status" value="1"/>
</dbReference>
<dbReference type="PROSITE" id="PS51352">
    <property type="entry name" value="THIOREDOXIN_2"/>
    <property type="match status" value="1"/>
</dbReference>
<dbReference type="AlphaFoldDB" id="A0A3E0EKT7"/>
<dbReference type="InterPro" id="IPR050553">
    <property type="entry name" value="Thioredoxin_ResA/DsbE_sf"/>
</dbReference>
<dbReference type="EMBL" id="QUNI01000005">
    <property type="protein sequence ID" value="REG98872.1"/>
    <property type="molecule type" value="Genomic_DNA"/>
</dbReference>
<evidence type="ECO:0000313" key="2">
    <source>
        <dbReference type="EMBL" id="REG98872.1"/>
    </source>
</evidence>
<dbReference type="GO" id="GO:0016491">
    <property type="term" value="F:oxidoreductase activity"/>
    <property type="evidence" value="ECO:0007669"/>
    <property type="project" value="InterPro"/>
</dbReference>
<evidence type="ECO:0000259" key="1">
    <source>
        <dbReference type="PROSITE" id="PS51352"/>
    </source>
</evidence>